<dbReference type="SUPFAM" id="SSF82185">
    <property type="entry name" value="Histone H3 K4-specific methyltransferase SET7/9 N-terminal domain"/>
    <property type="match status" value="1"/>
</dbReference>
<comment type="caution">
    <text evidence="1">The sequence shown here is derived from an EMBL/GenBank/DDBJ whole genome shotgun (WGS) entry which is preliminary data.</text>
</comment>
<evidence type="ECO:0000313" key="2">
    <source>
        <dbReference type="Proteomes" id="UP001597508"/>
    </source>
</evidence>
<gene>
    <name evidence="1" type="ORF">ACFSRZ_15990</name>
</gene>
<name>A0ABW5LX30_9FLAO</name>
<evidence type="ECO:0000313" key="1">
    <source>
        <dbReference type="EMBL" id="MFD2568877.1"/>
    </source>
</evidence>
<keyword evidence="2" id="KW-1185">Reference proteome</keyword>
<dbReference type="EMBL" id="JBHULH010000012">
    <property type="protein sequence ID" value="MFD2568877.1"/>
    <property type="molecule type" value="Genomic_DNA"/>
</dbReference>
<organism evidence="1 2">
    <name type="scientific">Pseudotenacibaculum haliotis</name>
    <dbReference type="NCBI Taxonomy" id="1862138"/>
    <lineage>
        <taxon>Bacteria</taxon>
        <taxon>Pseudomonadati</taxon>
        <taxon>Bacteroidota</taxon>
        <taxon>Flavobacteriia</taxon>
        <taxon>Flavobacteriales</taxon>
        <taxon>Flavobacteriaceae</taxon>
        <taxon>Pseudotenacibaculum</taxon>
    </lineage>
</organism>
<dbReference type="Gene3D" id="3.90.930.1">
    <property type="match status" value="1"/>
</dbReference>
<proteinExistence type="predicted"/>
<protein>
    <submittedName>
        <fullName evidence="1">Toxin-antitoxin system YwqK family antitoxin</fullName>
    </submittedName>
</protein>
<dbReference type="Proteomes" id="UP001597508">
    <property type="component" value="Unassembled WGS sequence"/>
</dbReference>
<reference evidence="2" key="1">
    <citation type="journal article" date="2019" name="Int. J. Syst. Evol. Microbiol.">
        <title>The Global Catalogue of Microorganisms (GCM) 10K type strain sequencing project: providing services to taxonomists for standard genome sequencing and annotation.</title>
        <authorList>
            <consortium name="The Broad Institute Genomics Platform"/>
            <consortium name="The Broad Institute Genome Sequencing Center for Infectious Disease"/>
            <person name="Wu L."/>
            <person name="Ma J."/>
        </authorList>
    </citation>
    <scope>NUCLEOTIDE SEQUENCE [LARGE SCALE GENOMIC DNA]</scope>
    <source>
        <strain evidence="2">KCTC 52127</strain>
    </source>
</reference>
<sequence>MKGNQQTIFLFVFFLFIGISPFTSEAQARVWIGEDHQITTEKNGVYYRPSPKKKRGSYVIIDYYKNGNKYREGKAEFSTVGSERFNGILTYYFRDGIVSKKEKYRRGKLNGPYKEFYPTGELKVDGGYDKGNKEGVWKIYYKTGKIKTKGKYRDGEKVGVWKTFYKNVYYPDDE</sequence>
<accession>A0ABW5LX30</accession>
<dbReference type="Pfam" id="PF07661">
    <property type="entry name" value="MORN_2"/>
    <property type="match status" value="2"/>
</dbReference>
<dbReference type="InterPro" id="IPR011652">
    <property type="entry name" value="MORN_2"/>
</dbReference>
<dbReference type="RefSeq" id="WP_379667583.1">
    <property type="nucleotide sequence ID" value="NZ_JBHULH010000012.1"/>
</dbReference>